<dbReference type="GO" id="GO:0005524">
    <property type="term" value="F:ATP binding"/>
    <property type="evidence" value="ECO:0007669"/>
    <property type="project" value="InterPro"/>
</dbReference>
<reference evidence="1 2" key="1">
    <citation type="submission" date="2014-04" db="EMBL/GenBank/DDBJ databases">
        <title>Characterization and application of a salt tolerant electro-active bacterium.</title>
        <authorList>
            <person name="Yang L."/>
            <person name="Wei S."/>
            <person name="Tay Q.X.M."/>
        </authorList>
    </citation>
    <scope>NUCLEOTIDE SEQUENCE [LARGE SCALE GENOMIC DNA]</scope>
    <source>
        <strain evidence="1 2">LY1</strain>
    </source>
</reference>
<dbReference type="EMBL" id="JMIH01000024">
    <property type="protein sequence ID" value="KEO72481.1"/>
    <property type="molecule type" value="Genomic_DNA"/>
</dbReference>
<dbReference type="InterPro" id="IPR053191">
    <property type="entry name" value="DcsG_Biosynth_Enzyme"/>
</dbReference>
<gene>
    <name evidence="1" type="ORF">EL17_17235</name>
</gene>
<name>A0A074KRA3_9BACT</name>
<evidence type="ECO:0000313" key="2">
    <source>
        <dbReference type="Proteomes" id="UP000027821"/>
    </source>
</evidence>
<evidence type="ECO:0000313" key="1">
    <source>
        <dbReference type="EMBL" id="KEO72481.1"/>
    </source>
</evidence>
<sequence>MVTCESMGDYNNNAESEDQILAALLTQYQLSFKFEIWSDKSVNWLQYTHIIIKSPWDYFDRYKEFTTWCSDIILTGIPVYNDISTVIWNADKKYLFDIESKGHRVIPTQYLSKSQNVSLNDAFEKFDTDSLIFKPSVSGGAKNTLHIIKSNWERYEDQIKELVQEEDFLLQPFIKEVVEEGEYSFIFFGGKFSHAVLKQPRAGDFRVQHFFGGRITSIKPEPGILADAQRIINDFAAGCLYARVDGVLIEGVFYLMELELIEPYLFLFTHPKAKHNYMTAILEKLA</sequence>
<accession>A0A074KRA3</accession>
<proteinExistence type="predicted"/>
<dbReference type="Proteomes" id="UP000027821">
    <property type="component" value="Unassembled WGS sequence"/>
</dbReference>
<dbReference type="Gene3D" id="3.30.1490.20">
    <property type="entry name" value="ATP-grasp fold, A domain"/>
    <property type="match status" value="1"/>
</dbReference>
<comment type="caution">
    <text evidence="1">The sequence shown here is derived from an EMBL/GenBank/DDBJ whole genome shotgun (WGS) entry which is preliminary data.</text>
</comment>
<dbReference type="InterPro" id="IPR013815">
    <property type="entry name" value="ATP_grasp_subdomain_1"/>
</dbReference>
<dbReference type="STRING" id="1048983.EL17_17235"/>
<keyword evidence="2" id="KW-1185">Reference proteome</keyword>
<dbReference type="AlphaFoldDB" id="A0A074KRA3"/>
<protein>
    <submittedName>
        <fullName evidence="1">Glutathione synthetase</fullName>
    </submittedName>
</protein>
<dbReference type="Gene3D" id="3.40.50.20">
    <property type="match status" value="1"/>
</dbReference>
<dbReference type="PANTHER" id="PTHR39217">
    <property type="match status" value="1"/>
</dbReference>
<dbReference type="PANTHER" id="PTHR39217:SF1">
    <property type="entry name" value="GLUTATHIONE SYNTHETASE"/>
    <property type="match status" value="1"/>
</dbReference>
<dbReference type="SUPFAM" id="SSF56059">
    <property type="entry name" value="Glutathione synthetase ATP-binding domain-like"/>
    <property type="match status" value="1"/>
</dbReference>
<dbReference type="eggNOG" id="COG0189">
    <property type="taxonomic scope" value="Bacteria"/>
</dbReference>
<dbReference type="Gene3D" id="3.30.470.20">
    <property type="entry name" value="ATP-grasp fold, B domain"/>
    <property type="match status" value="1"/>
</dbReference>
<organism evidence="1 2">
    <name type="scientific">Anditalea andensis</name>
    <dbReference type="NCBI Taxonomy" id="1048983"/>
    <lineage>
        <taxon>Bacteria</taxon>
        <taxon>Pseudomonadati</taxon>
        <taxon>Bacteroidota</taxon>
        <taxon>Cytophagia</taxon>
        <taxon>Cytophagales</taxon>
        <taxon>Cytophagaceae</taxon>
        <taxon>Anditalea</taxon>
    </lineage>
</organism>